<evidence type="ECO:0000313" key="7">
    <source>
        <dbReference type="Proteomes" id="UP000182062"/>
    </source>
</evidence>
<keyword evidence="2" id="KW-0238">DNA-binding</keyword>
<dbReference type="PANTHER" id="PTHR30514:SF1">
    <property type="entry name" value="HTH-TYPE TRANSCRIPTIONAL REGULATOR HEXR-RELATED"/>
    <property type="match status" value="1"/>
</dbReference>
<keyword evidence="1" id="KW-0805">Transcription regulation</keyword>
<dbReference type="PROSITE" id="PS51464">
    <property type="entry name" value="SIS"/>
    <property type="match status" value="1"/>
</dbReference>
<dbReference type="AlphaFoldDB" id="A0A1J6VWQ1"/>
<dbReference type="PROSITE" id="PS51071">
    <property type="entry name" value="HTH_RPIR"/>
    <property type="match status" value="1"/>
</dbReference>
<evidence type="ECO:0000259" key="5">
    <source>
        <dbReference type="PROSITE" id="PS51464"/>
    </source>
</evidence>
<dbReference type="Gene3D" id="3.40.50.10490">
    <property type="entry name" value="Glucose-6-phosphate isomerase like protein, domain 1"/>
    <property type="match status" value="1"/>
</dbReference>
<evidence type="ECO:0000259" key="4">
    <source>
        <dbReference type="PROSITE" id="PS51071"/>
    </source>
</evidence>
<evidence type="ECO:0000256" key="1">
    <source>
        <dbReference type="ARBA" id="ARBA00023015"/>
    </source>
</evidence>
<dbReference type="EMBL" id="MINN01000117">
    <property type="protein sequence ID" value="OIU69738.1"/>
    <property type="molecule type" value="Genomic_DNA"/>
</dbReference>
<feature type="domain" description="HTH rpiR-type" evidence="4">
    <location>
        <begin position="7"/>
        <end position="83"/>
    </location>
</feature>
<dbReference type="InterPro" id="IPR000281">
    <property type="entry name" value="HTH_RpiR"/>
</dbReference>
<dbReference type="PROSITE" id="PS00356">
    <property type="entry name" value="HTH_LACI_1"/>
    <property type="match status" value="1"/>
</dbReference>
<dbReference type="InterPro" id="IPR001347">
    <property type="entry name" value="SIS_dom"/>
</dbReference>
<feature type="domain" description="SIS" evidence="5">
    <location>
        <begin position="127"/>
        <end position="268"/>
    </location>
</feature>
<gene>
    <name evidence="6" type="ORF">BHE18_02140</name>
</gene>
<comment type="caution">
    <text evidence="6">The sequence shown here is derived from an EMBL/GenBank/DDBJ whole genome shotgun (WGS) entry which is preliminary data.</text>
</comment>
<dbReference type="InterPro" id="IPR035472">
    <property type="entry name" value="RpiR-like_SIS"/>
</dbReference>
<keyword evidence="7" id="KW-1185">Reference proteome</keyword>
<organism evidence="6 7">
    <name type="scientific">Rossellomorea aquimaris</name>
    <dbReference type="NCBI Taxonomy" id="189382"/>
    <lineage>
        <taxon>Bacteria</taxon>
        <taxon>Bacillati</taxon>
        <taxon>Bacillota</taxon>
        <taxon>Bacilli</taxon>
        <taxon>Bacillales</taxon>
        <taxon>Bacillaceae</taxon>
        <taxon>Rossellomorea</taxon>
    </lineage>
</organism>
<evidence type="ECO:0000256" key="3">
    <source>
        <dbReference type="ARBA" id="ARBA00023163"/>
    </source>
</evidence>
<dbReference type="PANTHER" id="PTHR30514">
    <property type="entry name" value="GLUCOKINASE"/>
    <property type="match status" value="1"/>
</dbReference>
<reference evidence="6 7" key="1">
    <citation type="submission" date="2016-09" db="EMBL/GenBank/DDBJ databases">
        <title>Bacillus aquimaris SAMM genome sequence reveals colonization and biosurfactant production capacities.</title>
        <authorList>
            <person name="Waghmode S.R."/>
            <person name="Suryavanshi M.V."/>
        </authorList>
    </citation>
    <scope>NUCLEOTIDE SEQUENCE [LARGE SCALE GENOMIC DNA]</scope>
    <source>
        <strain evidence="6 7">SAMM</strain>
    </source>
</reference>
<dbReference type="InterPro" id="IPR036388">
    <property type="entry name" value="WH-like_DNA-bd_sf"/>
</dbReference>
<protein>
    <submittedName>
        <fullName evidence="6">Transcriptional regulator</fullName>
    </submittedName>
</protein>
<dbReference type="Gene3D" id="1.10.10.10">
    <property type="entry name" value="Winged helix-like DNA-binding domain superfamily/Winged helix DNA-binding domain"/>
    <property type="match status" value="1"/>
</dbReference>
<name>A0A1J6VWQ1_9BACI</name>
<dbReference type="GO" id="GO:0097367">
    <property type="term" value="F:carbohydrate derivative binding"/>
    <property type="evidence" value="ECO:0007669"/>
    <property type="project" value="InterPro"/>
</dbReference>
<dbReference type="GO" id="GO:0003700">
    <property type="term" value="F:DNA-binding transcription factor activity"/>
    <property type="evidence" value="ECO:0007669"/>
    <property type="project" value="InterPro"/>
</dbReference>
<accession>A0A1J6VWQ1</accession>
<dbReference type="InterPro" id="IPR046348">
    <property type="entry name" value="SIS_dom_sf"/>
</dbReference>
<proteinExistence type="predicted"/>
<dbReference type="OrthoDB" id="3684496at2"/>
<dbReference type="GO" id="GO:1901135">
    <property type="term" value="P:carbohydrate derivative metabolic process"/>
    <property type="evidence" value="ECO:0007669"/>
    <property type="project" value="InterPro"/>
</dbReference>
<dbReference type="InterPro" id="IPR009057">
    <property type="entry name" value="Homeodomain-like_sf"/>
</dbReference>
<dbReference type="Pfam" id="PF01380">
    <property type="entry name" value="SIS"/>
    <property type="match status" value="1"/>
</dbReference>
<evidence type="ECO:0000313" key="6">
    <source>
        <dbReference type="EMBL" id="OIU69738.1"/>
    </source>
</evidence>
<dbReference type="RefSeq" id="WP_071619842.1">
    <property type="nucleotide sequence ID" value="NZ_MINN01000117.1"/>
</dbReference>
<dbReference type="GO" id="GO:0003677">
    <property type="term" value="F:DNA binding"/>
    <property type="evidence" value="ECO:0007669"/>
    <property type="project" value="UniProtKB-KW"/>
</dbReference>
<dbReference type="SUPFAM" id="SSF53697">
    <property type="entry name" value="SIS domain"/>
    <property type="match status" value="1"/>
</dbReference>
<dbReference type="Pfam" id="PF01418">
    <property type="entry name" value="HTH_6"/>
    <property type="match status" value="1"/>
</dbReference>
<dbReference type="SUPFAM" id="SSF46689">
    <property type="entry name" value="Homeodomain-like"/>
    <property type="match status" value="1"/>
</dbReference>
<dbReference type="Proteomes" id="UP000182062">
    <property type="component" value="Unassembled WGS sequence"/>
</dbReference>
<dbReference type="InterPro" id="IPR047640">
    <property type="entry name" value="RpiR-like"/>
</dbReference>
<dbReference type="CDD" id="cd05013">
    <property type="entry name" value="SIS_RpiR"/>
    <property type="match status" value="1"/>
</dbReference>
<sequence>MITASKSSPMVLISSHYKSMTKSEQKVADYVMNQTEEAVYLTVTDLAEKVGVGETTVLRFCRKLNYKGYQDFKLAVAQSRVGPAEKAGGEVADTDSLDVVAAKITRQNTKTLADTLELFQSAGLQRAIDLLSKARQISFFGIGSSGLTAQDAEHRFMRMGFLVNCSTDSHVMAMKAALAREGDVVVGISTSGSTKDVVDTMRIAKENGAKVMCITNHGRSPITKYADVILLAASKESPLQGGAFSSKIAQLHLLDILTKAIEMQRREPTYGSIKKTAEAVLDKMY</sequence>
<evidence type="ECO:0000256" key="2">
    <source>
        <dbReference type="ARBA" id="ARBA00023125"/>
    </source>
</evidence>
<keyword evidence="3" id="KW-0804">Transcription</keyword>